<dbReference type="EMBL" id="CP045921">
    <property type="protein sequence ID" value="QHN42551.1"/>
    <property type="molecule type" value="Genomic_DNA"/>
</dbReference>
<organism evidence="4 5">
    <name type="scientific">Candidatus Mycosynbacter amalyticus</name>
    <dbReference type="NCBI Taxonomy" id="2665156"/>
    <lineage>
        <taxon>Bacteria</taxon>
        <taxon>Candidatus Saccharimonadota</taxon>
        <taxon>Candidatus Saccharimonadota incertae sedis</taxon>
        <taxon>Candidatus Mycosynbacter</taxon>
    </lineage>
</organism>
<evidence type="ECO:0000313" key="5">
    <source>
        <dbReference type="Proteomes" id="UP001059824"/>
    </source>
</evidence>
<dbReference type="PROSITE" id="PS50911">
    <property type="entry name" value="CHAP"/>
    <property type="match status" value="1"/>
</dbReference>
<proteinExistence type="predicted"/>
<dbReference type="RefSeq" id="WP_313900709.1">
    <property type="nucleotide sequence ID" value="NZ_CP045921.1"/>
</dbReference>
<reference evidence="4" key="1">
    <citation type="journal article" date="2021" name="Nat. Microbiol.">
        <title>Cocultivation of an ultrasmall environmental parasitic bacterium with lytic ability against bacteria associated with wastewater foams.</title>
        <authorList>
            <person name="Batinovic S."/>
            <person name="Rose J.J.A."/>
            <person name="Ratcliffe J."/>
            <person name="Seviour R.J."/>
            <person name="Petrovski S."/>
        </authorList>
    </citation>
    <scope>NUCLEOTIDE SEQUENCE</scope>
    <source>
        <strain evidence="4">JR1</strain>
    </source>
</reference>
<accession>A0A857MN20</accession>
<feature type="domain" description="Peptidase C51" evidence="3">
    <location>
        <begin position="266"/>
        <end position="388"/>
    </location>
</feature>
<evidence type="ECO:0000256" key="1">
    <source>
        <dbReference type="SAM" id="Coils"/>
    </source>
</evidence>
<dbReference type="AlphaFoldDB" id="A0A857MN20"/>
<keyword evidence="5" id="KW-1185">Reference proteome</keyword>
<keyword evidence="1" id="KW-0175">Coiled coil</keyword>
<dbReference type="InterPro" id="IPR009148">
    <property type="entry name" value="PcsB-like"/>
</dbReference>
<evidence type="ECO:0000313" key="4">
    <source>
        <dbReference type="EMBL" id="QHN42551.1"/>
    </source>
</evidence>
<dbReference type="Pfam" id="PF05257">
    <property type="entry name" value="CHAP"/>
    <property type="match status" value="1"/>
</dbReference>
<dbReference type="Proteomes" id="UP001059824">
    <property type="component" value="Chromosome"/>
</dbReference>
<evidence type="ECO:0000259" key="3">
    <source>
        <dbReference type="PROSITE" id="PS50911"/>
    </source>
</evidence>
<dbReference type="Gene3D" id="3.90.1720.10">
    <property type="entry name" value="endopeptidase domain like (from Nostoc punctiforme)"/>
    <property type="match status" value="1"/>
</dbReference>
<dbReference type="InterPro" id="IPR038765">
    <property type="entry name" value="Papain-like_cys_pep_sf"/>
</dbReference>
<feature type="coiled-coil region" evidence="1">
    <location>
        <begin position="60"/>
        <end position="94"/>
    </location>
</feature>
<dbReference type="KEGG" id="mama:GII36_01645"/>
<dbReference type="PRINTS" id="PR01852">
    <property type="entry name" value="SIBAPROTEIN"/>
</dbReference>
<gene>
    <name evidence="4" type="ORF">GII36_01645</name>
</gene>
<feature type="region of interest" description="Disordered" evidence="2">
    <location>
        <begin position="175"/>
        <end position="196"/>
    </location>
</feature>
<evidence type="ECO:0000256" key="2">
    <source>
        <dbReference type="SAM" id="MobiDB-lite"/>
    </source>
</evidence>
<protein>
    <submittedName>
        <fullName evidence="4">CHAP domain-containing protein</fullName>
    </submittedName>
</protein>
<dbReference type="InterPro" id="IPR007921">
    <property type="entry name" value="CHAP_dom"/>
</dbReference>
<sequence>MKLRSTTPVSESFAAKAASVACAVLMAISTPIAIGKTAFANYDAQINAAQQEANANGAQAAEIGRMADTLQAELDQIEAQKAAIIDQIHQSEARRDKFASDIKDSEVKIADNKKALGNTITDMYVDSSTSTLEMIASSKTIGDFVDKQAQQSAVQNKLDDTIDKIAALKKQLEEQKQGVERELTNQEAQRKQLADKEAEKAAIVEETRGQEDAYRQKANAKNAEVERLRAAQAEENRRAAAAAAAAAAKSGGGWSGSIPAGTPGGGGYPGVWANAPLDAYIDPWGLYTRECVSYAAWKVASTGRFVPHFGGAGNARQWPSTVAAYGIQSGSTPRAGSVAMWPIGYYGHVMYVESVNADGTITVSDYNLEWDGLYRKYTRSAAGLTYIYF</sequence>
<name>A0A857MN20_9BACT</name>
<dbReference type="SUPFAM" id="SSF54001">
    <property type="entry name" value="Cysteine proteinases"/>
    <property type="match status" value="1"/>
</dbReference>
<dbReference type="Gene3D" id="6.10.250.3150">
    <property type="match status" value="1"/>
</dbReference>